<evidence type="ECO:0000313" key="6">
    <source>
        <dbReference type="Proteomes" id="UP001157186"/>
    </source>
</evidence>
<dbReference type="SUPFAM" id="SSF56601">
    <property type="entry name" value="beta-lactamase/transpeptidase-like"/>
    <property type="match status" value="1"/>
</dbReference>
<dbReference type="InterPro" id="IPR012338">
    <property type="entry name" value="Beta-lactam/transpept-like"/>
</dbReference>
<evidence type="ECO:0000256" key="2">
    <source>
        <dbReference type="ARBA" id="ARBA00023136"/>
    </source>
</evidence>
<accession>A0ABQ6GPM7</accession>
<dbReference type="InterPro" id="IPR050491">
    <property type="entry name" value="AmpC-like"/>
</dbReference>
<evidence type="ECO:0000256" key="3">
    <source>
        <dbReference type="SAM" id="SignalP"/>
    </source>
</evidence>
<protein>
    <submittedName>
        <fullName evidence="5">Serine hydrolase</fullName>
    </submittedName>
</protein>
<proteinExistence type="predicted"/>
<keyword evidence="2" id="KW-0472">Membrane</keyword>
<dbReference type="Proteomes" id="UP001157186">
    <property type="component" value="Unassembled WGS sequence"/>
</dbReference>
<evidence type="ECO:0000256" key="1">
    <source>
        <dbReference type="ARBA" id="ARBA00004370"/>
    </source>
</evidence>
<dbReference type="GO" id="GO:0016787">
    <property type="term" value="F:hydrolase activity"/>
    <property type="evidence" value="ECO:0007669"/>
    <property type="project" value="UniProtKB-KW"/>
</dbReference>
<dbReference type="InterPro" id="IPR001466">
    <property type="entry name" value="Beta-lactam-related"/>
</dbReference>
<feature type="chain" id="PRO_5046652267" evidence="3">
    <location>
        <begin position="25"/>
        <end position="372"/>
    </location>
</feature>
<keyword evidence="6" id="KW-1185">Reference proteome</keyword>
<name>A0ABQ6GPM7_9GAMM</name>
<organism evidence="5 6">
    <name type="scientific">Thalassotalea insulae</name>
    <dbReference type="NCBI Taxonomy" id="2056778"/>
    <lineage>
        <taxon>Bacteria</taxon>
        <taxon>Pseudomonadati</taxon>
        <taxon>Pseudomonadota</taxon>
        <taxon>Gammaproteobacteria</taxon>
        <taxon>Alteromonadales</taxon>
        <taxon>Colwelliaceae</taxon>
        <taxon>Thalassotalea</taxon>
    </lineage>
</organism>
<feature type="signal peptide" evidence="3">
    <location>
        <begin position="1"/>
        <end position="24"/>
    </location>
</feature>
<dbReference type="Gene3D" id="3.40.710.10">
    <property type="entry name" value="DD-peptidase/beta-lactamase superfamily"/>
    <property type="match status" value="1"/>
</dbReference>
<sequence length="372" mass="41551">MKQAFAKVLAVAVLFLSLCLAVDAMPTKLPNHNEKSQRIVIYLNEYIEQLAAKGEFSGTVLLAKGDKIFYSAAYGLASKRFNVPNNLDTKFNLGSMNKMFTAIGIMQLVQAGKLSLTDKLSDFVDETWLAKEVSQKIEIHHLLSHSSGLDNYFNRTFMTSSKNNFRQLDDYKSLIVDSTLLFEPGSKARYSNTGMFMAGVVIEKVSGQDYFSYIREHIYQPAKMVNSDSYEMDQPVANLAIGYEANENKATGWQNNNYMHVLKGGPSGGGFSTVHDLHQFALALTQYQLLNEKLTKELFLAKSKLAYFDYGFGFTLRGDASNRIVGHGGGFSGIGSNLDIYLDQGYVAIVMSNYTRGDRQVRNKIRELLVKS</sequence>
<keyword evidence="3" id="KW-0732">Signal</keyword>
<evidence type="ECO:0000259" key="4">
    <source>
        <dbReference type="Pfam" id="PF00144"/>
    </source>
</evidence>
<dbReference type="Pfam" id="PF00144">
    <property type="entry name" value="Beta-lactamase"/>
    <property type="match status" value="1"/>
</dbReference>
<dbReference type="PANTHER" id="PTHR46825">
    <property type="entry name" value="D-ALANYL-D-ALANINE-CARBOXYPEPTIDASE/ENDOPEPTIDASE AMPH"/>
    <property type="match status" value="1"/>
</dbReference>
<dbReference type="PANTHER" id="PTHR46825:SF11">
    <property type="entry name" value="PENICILLIN-BINDING PROTEIN 4"/>
    <property type="match status" value="1"/>
</dbReference>
<gene>
    <name evidence="5" type="ORF">tinsulaeT_12780</name>
</gene>
<dbReference type="EMBL" id="BSST01000001">
    <property type="protein sequence ID" value="GLX77938.1"/>
    <property type="molecule type" value="Genomic_DNA"/>
</dbReference>
<keyword evidence="5" id="KW-0378">Hydrolase</keyword>
<reference evidence="5 6" key="1">
    <citation type="submission" date="2023-03" db="EMBL/GenBank/DDBJ databases">
        <title>Draft genome sequence of Thalassotalea insulae KCTC 62186T.</title>
        <authorList>
            <person name="Sawabe T."/>
        </authorList>
    </citation>
    <scope>NUCLEOTIDE SEQUENCE [LARGE SCALE GENOMIC DNA]</scope>
    <source>
        <strain evidence="5 6">KCTC 62186</strain>
    </source>
</reference>
<comment type="caution">
    <text evidence="5">The sequence shown here is derived from an EMBL/GenBank/DDBJ whole genome shotgun (WGS) entry which is preliminary data.</text>
</comment>
<comment type="subcellular location">
    <subcellularLocation>
        <location evidence="1">Membrane</location>
    </subcellularLocation>
</comment>
<feature type="domain" description="Beta-lactamase-related" evidence="4">
    <location>
        <begin position="44"/>
        <end position="366"/>
    </location>
</feature>
<evidence type="ECO:0000313" key="5">
    <source>
        <dbReference type="EMBL" id="GLX77938.1"/>
    </source>
</evidence>